<dbReference type="Gene3D" id="3.80.10.10">
    <property type="entry name" value="Ribonuclease Inhibitor"/>
    <property type="match status" value="1"/>
</dbReference>
<keyword evidence="2" id="KW-1185">Reference proteome</keyword>
<dbReference type="SUPFAM" id="SSF52047">
    <property type="entry name" value="RNI-like"/>
    <property type="match status" value="1"/>
</dbReference>
<name>A0A8H6LTG2_9AGAR</name>
<dbReference type="Proteomes" id="UP000521943">
    <property type="component" value="Unassembled WGS sequence"/>
</dbReference>
<dbReference type="OrthoDB" id="2904022at2759"/>
<dbReference type="EMBL" id="JACGCI010000155">
    <property type="protein sequence ID" value="KAF6743178.1"/>
    <property type="molecule type" value="Genomic_DNA"/>
</dbReference>
<reference evidence="1 2" key="1">
    <citation type="submission" date="2020-07" db="EMBL/GenBank/DDBJ databases">
        <title>Comparative genomics of pyrophilous fungi reveals a link between fire events and developmental genes.</title>
        <authorList>
            <consortium name="DOE Joint Genome Institute"/>
            <person name="Steindorff A.S."/>
            <person name="Carver A."/>
            <person name="Calhoun S."/>
            <person name="Stillman K."/>
            <person name="Liu H."/>
            <person name="Lipzen A."/>
            <person name="Pangilinan J."/>
            <person name="Labutti K."/>
            <person name="Bruns T.D."/>
            <person name="Grigoriev I.V."/>
        </authorList>
    </citation>
    <scope>NUCLEOTIDE SEQUENCE [LARGE SCALE GENOMIC DNA]</scope>
    <source>
        <strain evidence="1 2">CBS 144469</strain>
    </source>
</reference>
<dbReference type="PANTHER" id="PTHR38926">
    <property type="entry name" value="F-BOX DOMAIN CONTAINING PROTEIN, EXPRESSED"/>
    <property type="match status" value="1"/>
</dbReference>
<evidence type="ECO:0000313" key="1">
    <source>
        <dbReference type="EMBL" id="KAF6743178.1"/>
    </source>
</evidence>
<accession>A0A8H6LTG2</accession>
<protein>
    <recommendedName>
        <fullName evidence="3">F-box domain-containing protein</fullName>
    </recommendedName>
</protein>
<dbReference type="PANTHER" id="PTHR38926:SF5">
    <property type="entry name" value="F-BOX AND LEUCINE-RICH REPEAT PROTEIN 6"/>
    <property type="match status" value="1"/>
</dbReference>
<comment type="caution">
    <text evidence="1">The sequence shown here is derived from an EMBL/GenBank/DDBJ whole genome shotgun (WGS) entry which is preliminary data.</text>
</comment>
<organism evidence="1 2">
    <name type="scientific">Ephemerocybe angulata</name>
    <dbReference type="NCBI Taxonomy" id="980116"/>
    <lineage>
        <taxon>Eukaryota</taxon>
        <taxon>Fungi</taxon>
        <taxon>Dikarya</taxon>
        <taxon>Basidiomycota</taxon>
        <taxon>Agaricomycotina</taxon>
        <taxon>Agaricomycetes</taxon>
        <taxon>Agaricomycetidae</taxon>
        <taxon>Agaricales</taxon>
        <taxon>Agaricineae</taxon>
        <taxon>Psathyrellaceae</taxon>
        <taxon>Ephemerocybe</taxon>
    </lineage>
</organism>
<dbReference type="AlphaFoldDB" id="A0A8H6LTG2"/>
<evidence type="ECO:0000313" key="2">
    <source>
        <dbReference type="Proteomes" id="UP000521943"/>
    </source>
</evidence>
<proteinExistence type="predicted"/>
<gene>
    <name evidence="1" type="ORF">DFP72DRAFT_935003</name>
</gene>
<dbReference type="InterPro" id="IPR032675">
    <property type="entry name" value="LRR_dom_sf"/>
</dbReference>
<evidence type="ECO:0008006" key="3">
    <source>
        <dbReference type="Google" id="ProtNLM"/>
    </source>
</evidence>
<sequence>MTRYTLVDLPVEILDNIFENCLPDRLMAASPRPDRAPLLLGHVCSSWRKASHRNPKLWTMLCLVCLDCGESVEELLGKEQRMIEKANFWLERCGAQRISLSFLVQALSWTLFMQLVDISRGPDGNPNLETQSIFGTFVDTILQKNLDRFNTLLLQWPGCTLNAMPFNNKSPPLPVHVETLAIGGDESMCTTEALNHLSSFCTSKSLKKLHIGFETRHRSWKSPPTTIPWKQLTNLSLDAHMSFSSAYLLLQNCPNLRECRLRIRGPVKPSASIHFNPHLESATLTFERPEFALEFLQPLDIPNIHSLKLRGSLDGFCGLVDANTPLARSVYPRFGMLKSLALTYPYFTDQALIELFMAVPLLTHLTLSSIQGWEAFAEALSREGTESILPELTHLRLHLGPLYKMTVQVPPVLPFHEEPFMRGITSRRARGSPLDIQMTLPEAYASLLPGLEHALSEICPDLAESSMSVGFVKDVNLQEWISRDRPSWITPGTLPASGLVQRRLDIVY</sequence>